<dbReference type="EMBL" id="LDWR01000122">
    <property type="protein sequence ID" value="KML40116.1"/>
    <property type="molecule type" value="Genomic_DNA"/>
</dbReference>
<evidence type="ECO:0000256" key="3">
    <source>
        <dbReference type="ARBA" id="ARBA00022525"/>
    </source>
</evidence>
<dbReference type="RefSeq" id="WP_048252088.1">
    <property type="nucleotide sequence ID" value="NZ_LDWR01000122.1"/>
</dbReference>
<comment type="caution">
    <text evidence="6">The sequence shown here is derived from an EMBL/GenBank/DDBJ whole genome shotgun (WGS) entry which is preliminary data.</text>
</comment>
<dbReference type="AlphaFoldDB" id="A0A0J5VWV4"/>
<evidence type="ECO:0000256" key="5">
    <source>
        <dbReference type="ARBA" id="ARBA00035650"/>
    </source>
</evidence>
<evidence type="ECO:0000313" key="6">
    <source>
        <dbReference type="EMBL" id="KML40116.1"/>
    </source>
</evidence>
<comment type="similarity">
    <text evidence="5">Belongs to the SctB/SipC family.</text>
</comment>
<evidence type="ECO:0000256" key="1">
    <source>
        <dbReference type="ARBA" id="ARBA00004613"/>
    </source>
</evidence>
<evidence type="ECO:0000256" key="4">
    <source>
        <dbReference type="ARBA" id="ARBA00023026"/>
    </source>
</evidence>
<dbReference type="Proteomes" id="UP000036338">
    <property type="component" value="Unassembled WGS sequence"/>
</dbReference>
<gene>
    <name evidence="6" type="ORF">VL15_38305</name>
</gene>
<accession>A0A0J5VWV4</accession>
<proteinExistence type="inferred from homology"/>
<name>A0A0J5VWV4_BURCE</name>
<dbReference type="Pfam" id="PF09599">
    <property type="entry name" value="IpaC_SipC"/>
    <property type="match status" value="1"/>
</dbReference>
<dbReference type="PATRIC" id="fig|292.27.peg.984"/>
<evidence type="ECO:0000256" key="2">
    <source>
        <dbReference type="ARBA" id="ARBA00020604"/>
    </source>
</evidence>
<organism evidence="6 7">
    <name type="scientific">Burkholderia cepacia</name>
    <name type="common">Pseudomonas cepacia</name>
    <dbReference type="NCBI Taxonomy" id="292"/>
    <lineage>
        <taxon>Bacteria</taxon>
        <taxon>Pseudomonadati</taxon>
        <taxon>Pseudomonadota</taxon>
        <taxon>Betaproteobacteria</taxon>
        <taxon>Burkholderiales</taxon>
        <taxon>Burkholderiaceae</taxon>
        <taxon>Burkholderia</taxon>
        <taxon>Burkholderia cepacia complex</taxon>
    </lineage>
</organism>
<sequence length="344" mass="35683">MSINPIQTYQTQNPVTLNKLQSESVISDDSLASVDRSKSKKASENLAILVGSVAAQTQAGASMLPSAVQLRAPEGGMALQALAQQVGRLAGSRPEAAVNAGGPANTQATETFANITTPEYNDLMVELEAVMLSAAQANAELSGQFGMLAQTEAKDAANNEVSAAQSQMTGQIMGAVIGSTLAVGANAMTVSSLDREAKSIDKNLRPASGLESAAENGRREGARENNFEDLLSAPAAKQAGDFKLTDREVGLDSQKMRSRASVVQVAGQVVPGAIESGFNTEAADDNSNRDMANATGAVFKELVQEAAKQDDNDRSALQKAAQLLESLMEQTAAADGSIAGNMHV</sequence>
<keyword evidence="4" id="KW-0843">Virulence</keyword>
<dbReference type="InterPro" id="IPR005427">
    <property type="entry name" value="BipC/SctB"/>
</dbReference>
<comment type="subcellular location">
    <subcellularLocation>
        <location evidence="1">Secreted</location>
    </subcellularLocation>
</comment>
<keyword evidence="3" id="KW-0964">Secreted</keyword>
<protein>
    <recommendedName>
        <fullName evidence="2">Effector protein BipC</fullName>
    </recommendedName>
</protein>
<reference evidence="6 7" key="1">
    <citation type="submission" date="2015-05" db="EMBL/GenBank/DDBJ databases">
        <title>Draft genome of Burkholderia cepacia LK29.</title>
        <authorList>
            <person name="Chan X.Y."/>
        </authorList>
    </citation>
    <scope>NUCLEOTIDE SEQUENCE [LARGE SCALE GENOMIC DNA]</scope>
    <source>
        <strain evidence="6 7">LK29</strain>
    </source>
</reference>
<evidence type="ECO:0000313" key="7">
    <source>
        <dbReference type="Proteomes" id="UP000036338"/>
    </source>
</evidence>
<dbReference type="GO" id="GO:0005576">
    <property type="term" value="C:extracellular region"/>
    <property type="evidence" value="ECO:0007669"/>
    <property type="project" value="UniProtKB-SubCell"/>
</dbReference>